<accession>A0A1B1UEZ5</accession>
<feature type="signal peptide" evidence="1">
    <location>
        <begin position="1"/>
        <end position="23"/>
    </location>
</feature>
<dbReference type="RefSeq" id="WP_065728569.1">
    <property type="nucleotide sequence ID" value="NZ_CP016428.1"/>
</dbReference>
<dbReference type="EMBL" id="CP016428">
    <property type="protein sequence ID" value="ANW01305.1"/>
    <property type="molecule type" value="Genomic_DNA"/>
</dbReference>
<protein>
    <submittedName>
        <fullName evidence="2">Uncharacterized protein</fullName>
    </submittedName>
</protein>
<proteinExistence type="predicted"/>
<name>A0A1B1UEZ5_9BRAD</name>
<evidence type="ECO:0000313" key="2">
    <source>
        <dbReference type="EMBL" id="ANW01305.1"/>
    </source>
</evidence>
<keyword evidence="1" id="KW-0732">Signal</keyword>
<keyword evidence="3" id="KW-1185">Reference proteome</keyword>
<sequence>MSRVLGILLTLLVAAVGRGSAQAETSPDFWDRLALKEDPYVILSVKYADREARKRILDKARGGADLHFINRLVVRIARDSAMSLEKDAGVQDVELLALRSADHTFHRLMELYRVYLYQVSGRFGISAVNFSQGVRYWDRNSGERGDKTIAEALDVLASRIAPVFVAIGDGPELGVGGWALAPSAMPVVATKGNGSDILPNSARPPLEKPPWKTLLYADGEPTEEKNATPQEAACGAGSHLTADQMLRPESAMIPPPGGSSYATFRATWNACFIHQFTEIVRVQLRARTAVGAVEVEPFVAYYVDSPVDKSCSATRNRWADERHQVRAPTYEVRAEDKIRMDRFVIGNVIELRINYSAAMLKAFLNRLPSHQLSAAKINQRFVSSQAVLKMLASFSLADLVEVAANPNSIKFGDWKREAAADTAPVLRPELVSAIEQYCKSSSLLLALPDEAPPFLSELQ</sequence>
<gene>
    <name evidence="2" type="ORF">LMTR13_15150</name>
</gene>
<dbReference type="AlphaFoldDB" id="A0A1B1UEZ5"/>
<organism evidence="2 3">
    <name type="scientific">Bradyrhizobium icense</name>
    <dbReference type="NCBI Taxonomy" id="1274631"/>
    <lineage>
        <taxon>Bacteria</taxon>
        <taxon>Pseudomonadati</taxon>
        <taxon>Pseudomonadota</taxon>
        <taxon>Alphaproteobacteria</taxon>
        <taxon>Hyphomicrobiales</taxon>
        <taxon>Nitrobacteraceae</taxon>
        <taxon>Bradyrhizobium</taxon>
    </lineage>
</organism>
<dbReference type="KEGG" id="bic:LMTR13_15150"/>
<evidence type="ECO:0000313" key="3">
    <source>
        <dbReference type="Proteomes" id="UP000092839"/>
    </source>
</evidence>
<evidence type="ECO:0000256" key="1">
    <source>
        <dbReference type="SAM" id="SignalP"/>
    </source>
</evidence>
<reference evidence="2 3" key="1">
    <citation type="submission" date="2016-07" db="EMBL/GenBank/DDBJ databases">
        <title>Complete genome sequence of Bradyrhizobium icense LMTR 13T, a potential inoculant strain isolated from lima bean (Phaseolus lunatus) in Peru.</title>
        <authorList>
            <person name="Ormeno-Orrillo E."/>
            <person name="Duran D."/>
            <person name="Rogel M.A."/>
            <person name="Rey L."/>
            <person name="Imperial J."/>
            <person name="Ruiz-Argueso T."/>
            <person name="Martinez-Romero E."/>
        </authorList>
    </citation>
    <scope>NUCLEOTIDE SEQUENCE [LARGE SCALE GENOMIC DNA]</scope>
    <source>
        <strain evidence="2 3">LMTR 13</strain>
    </source>
</reference>
<dbReference type="Proteomes" id="UP000092839">
    <property type="component" value="Chromosome"/>
</dbReference>
<feature type="chain" id="PRO_5008530447" evidence="1">
    <location>
        <begin position="24"/>
        <end position="459"/>
    </location>
</feature>